<reference evidence="1 2" key="1">
    <citation type="journal article" date="2018" name="Science">
        <title>The opium poppy genome and morphinan production.</title>
        <authorList>
            <person name="Guo L."/>
            <person name="Winzer T."/>
            <person name="Yang X."/>
            <person name="Li Y."/>
            <person name="Ning Z."/>
            <person name="He Z."/>
            <person name="Teodor R."/>
            <person name="Lu Y."/>
            <person name="Bowser T.A."/>
            <person name="Graham I.A."/>
            <person name="Ye K."/>
        </authorList>
    </citation>
    <scope>NUCLEOTIDE SEQUENCE [LARGE SCALE GENOMIC DNA]</scope>
    <source>
        <strain evidence="2">cv. HN1</strain>
        <tissue evidence="1">Leaves</tissue>
    </source>
</reference>
<sequence length="87" mass="10200">MLVRNFNQQFKSIKHICSTNNNNKSSKINKQENHHKNLNLVTRNTKHHLPIGSEPVFSLRDRLLFARVFFFLYKRETCGDGGEIEAK</sequence>
<dbReference type="AlphaFoldDB" id="A0A4Y7IZJ6"/>
<keyword evidence="2" id="KW-1185">Reference proteome</keyword>
<dbReference type="EMBL" id="CM010717">
    <property type="protein sequence ID" value="RZC54313.1"/>
    <property type="molecule type" value="Genomic_DNA"/>
</dbReference>
<dbReference type="Proteomes" id="UP000316621">
    <property type="component" value="Chromosome 3"/>
</dbReference>
<accession>A0A4Y7IZJ6</accession>
<gene>
    <name evidence="1" type="ORF">C5167_013172</name>
</gene>
<evidence type="ECO:0000313" key="2">
    <source>
        <dbReference type="Proteomes" id="UP000316621"/>
    </source>
</evidence>
<evidence type="ECO:0000313" key="1">
    <source>
        <dbReference type="EMBL" id="RZC54313.1"/>
    </source>
</evidence>
<dbReference type="Gramene" id="RZC54313">
    <property type="protein sequence ID" value="RZC54313"/>
    <property type="gene ID" value="C5167_013172"/>
</dbReference>
<protein>
    <submittedName>
        <fullName evidence="1">Uncharacterized protein</fullName>
    </submittedName>
</protein>
<organism evidence="1 2">
    <name type="scientific">Papaver somniferum</name>
    <name type="common">Opium poppy</name>
    <dbReference type="NCBI Taxonomy" id="3469"/>
    <lineage>
        <taxon>Eukaryota</taxon>
        <taxon>Viridiplantae</taxon>
        <taxon>Streptophyta</taxon>
        <taxon>Embryophyta</taxon>
        <taxon>Tracheophyta</taxon>
        <taxon>Spermatophyta</taxon>
        <taxon>Magnoliopsida</taxon>
        <taxon>Ranunculales</taxon>
        <taxon>Papaveraceae</taxon>
        <taxon>Papaveroideae</taxon>
        <taxon>Papaver</taxon>
    </lineage>
</organism>
<proteinExistence type="predicted"/>
<name>A0A4Y7IZJ6_PAPSO</name>